<dbReference type="AlphaFoldDB" id="A0A7R9QNE3"/>
<evidence type="ECO:0000256" key="1">
    <source>
        <dbReference type="SAM" id="MobiDB-lite"/>
    </source>
</evidence>
<feature type="compositionally biased region" description="Polar residues" evidence="1">
    <location>
        <begin position="44"/>
        <end position="58"/>
    </location>
</feature>
<dbReference type="EMBL" id="CAJPVJ010005343">
    <property type="protein sequence ID" value="CAG2169450.1"/>
    <property type="molecule type" value="Genomic_DNA"/>
</dbReference>
<dbReference type="EMBL" id="OC920168">
    <property type="protein sequence ID" value="CAD7652263.1"/>
    <property type="molecule type" value="Genomic_DNA"/>
</dbReference>
<name>A0A7R9QNE3_9ACAR</name>
<reference evidence="2" key="1">
    <citation type="submission" date="2020-11" db="EMBL/GenBank/DDBJ databases">
        <authorList>
            <person name="Tran Van P."/>
        </authorList>
    </citation>
    <scope>NUCLEOTIDE SEQUENCE</scope>
</reference>
<gene>
    <name evidence="2" type="ORF">ONB1V03_LOCUS8927</name>
</gene>
<sequence>MSRTGSGGRSFLDELLADDLDKPNTTSKRKSVRFMDSDEENSDIFATNLMSSAANRQTSAKDRQRIIDPLERPKSDALSGKQKNSTKSDWLGLDNDDEPNRPNAQTYQEIIQKPAIDQKDDWLNTGLSARKNRSTTESSKSATDPIERNDDNSWTTIRKRAEESKVKIQDQKEDKRQQNDNKIAVNTVTPKVSPDLTPTASSDKMQNLANIEALDETLDTSISCVNTSSVMLLKTQVLFMA</sequence>
<feature type="compositionally biased region" description="Basic and acidic residues" evidence="1">
    <location>
        <begin position="59"/>
        <end position="75"/>
    </location>
</feature>
<feature type="compositionally biased region" description="Basic and acidic residues" evidence="1">
    <location>
        <begin position="159"/>
        <end position="179"/>
    </location>
</feature>
<proteinExistence type="predicted"/>
<dbReference type="Proteomes" id="UP000728032">
    <property type="component" value="Unassembled WGS sequence"/>
</dbReference>
<feature type="compositionally biased region" description="Polar residues" evidence="1">
    <location>
        <begin position="180"/>
        <end position="203"/>
    </location>
</feature>
<protein>
    <submittedName>
        <fullName evidence="2">Uncharacterized protein</fullName>
    </submittedName>
</protein>
<evidence type="ECO:0000313" key="3">
    <source>
        <dbReference type="Proteomes" id="UP000728032"/>
    </source>
</evidence>
<keyword evidence="3" id="KW-1185">Reference proteome</keyword>
<dbReference type="OrthoDB" id="6523442at2759"/>
<accession>A0A7R9QNE3</accession>
<feature type="region of interest" description="Disordered" evidence="1">
    <location>
        <begin position="127"/>
        <end position="203"/>
    </location>
</feature>
<organism evidence="2">
    <name type="scientific">Oppiella nova</name>
    <dbReference type="NCBI Taxonomy" id="334625"/>
    <lineage>
        <taxon>Eukaryota</taxon>
        <taxon>Metazoa</taxon>
        <taxon>Ecdysozoa</taxon>
        <taxon>Arthropoda</taxon>
        <taxon>Chelicerata</taxon>
        <taxon>Arachnida</taxon>
        <taxon>Acari</taxon>
        <taxon>Acariformes</taxon>
        <taxon>Sarcoptiformes</taxon>
        <taxon>Oribatida</taxon>
        <taxon>Brachypylina</taxon>
        <taxon>Oppioidea</taxon>
        <taxon>Oppiidae</taxon>
        <taxon>Oppiella</taxon>
    </lineage>
</organism>
<evidence type="ECO:0000313" key="2">
    <source>
        <dbReference type="EMBL" id="CAD7652263.1"/>
    </source>
</evidence>
<feature type="region of interest" description="Disordered" evidence="1">
    <location>
        <begin position="1"/>
        <end position="103"/>
    </location>
</feature>